<dbReference type="SMART" id="SM00355">
    <property type="entry name" value="ZnF_C2H2"/>
    <property type="match status" value="3"/>
</dbReference>
<accession>A0A061RYV5</accession>
<reference evidence="2" key="1">
    <citation type="submission" date="2014-05" db="EMBL/GenBank/DDBJ databases">
        <title>The transcriptome of the halophilic microalga Tetraselmis sp. GSL018 isolated from the Great Salt Lake, Utah.</title>
        <authorList>
            <person name="Jinkerson R.E."/>
            <person name="D'Adamo S."/>
            <person name="Posewitz M.C."/>
        </authorList>
    </citation>
    <scope>NUCLEOTIDE SEQUENCE</scope>
    <source>
        <strain evidence="2">GSL018</strain>
    </source>
</reference>
<dbReference type="PROSITE" id="PS00028">
    <property type="entry name" value="ZINC_FINGER_C2H2_1"/>
    <property type="match status" value="2"/>
</dbReference>
<feature type="domain" description="C2H2-type" evidence="1">
    <location>
        <begin position="73"/>
        <end position="96"/>
    </location>
</feature>
<dbReference type="InterPro" id="IPR013087">
    <property type="entry name" value="Znf_C2H2_type"/>
</dbReference>
<feature type="domain" description="C2H2-type" evidence="1">
    <location>
        <begin position="45"/>
        <end position="68"/>
    </location>
</feature>
<gene>
    <name evidence="2" type="ORF">TSPGSL018_18496</name>
</gene>
<sequence length="180" mass="20852">MRTLLREEKALNEKFLPFIRIDNGQRPPLKEHVPMLSADHRSVRCPVQGCNAVFLDAGKLALHKNDAHRDLRCPFRSCFLSFTNAAALNLHIDTKHRPKTCYEGNCNMLEFRSEPFLREHREKFHLPAAKSRYKAAQGNNVSFEVSAALFQHKMLTRHNARNCNGEKSWTGLPIRRKFAW</sequence>
<name>A0A061RYV5_9CHLO</name>
<dbReference type="EMBL" id="GBEZ01008431">
    <property type="protein sequence ID" value="JAC77108.1"/>
    <property type="molecule type" value="Transcribed_RNA"/>
</dbReference>
<evidence type="ECO:0000313" key="2">
    <source>
        <dbReference type="EMBL" id="JAC77108.1"/>
    </source>
</evidence>
<organism evidence="2">
    <name type="scientific">Tetraselmis sp. GSL018</name>
    <dbReference type="NCBI Taxonomy" id="582737"/>
    <lineage>
        <taxon>Eukaryota</taxon>
        <taxon>Viridiplantae</taxon>
        <taxon>Chlorophyta</taxon>
        <taxon>core chlorophytes</taxon>
        <taxon>Chlorodendrophyceae</taxon>
        <taxon>Chlorodendrales</taxon>
        <taxon>Chlorodendraceae</taxon>
        <taxon>Tetraselmis</taxon>
    </lineage>
</organism>
<proteinExistence type="predicted"/>
<evidence type="ECO:0000259" key="1">
    <source>
        <dbReference type="PROSITE" id="PS00028"/>
    </source>
</evidence>
<dbReference type="AlphaFoldDB" id="A0A061RYV5"/>
<protein>
    <recommendedName>
        <fullName evidence="1">C2H2-type domain-containing protein</fullName>
    </recommendedName>
</protein>